<feature type="non-terminal residue" evidence="2">
    <location>
        <position position="75"/>
    </location>
</feature>
<dbReference type="AlphaFoldDB" id="A0A6J4KW47"/>
<feature type="non-terminal residue" evidence="2">
    <location>
        <position position="1"/>
    </location>
</feature>
<sequence length="75" mass="8154">EAAGARARGRGAGGRRHRRDRLAHAARVGAGARPAHLRRRLAGRRQLRPALPRHGDRDGGRHPQRLEAGGGGRRH</sequence>
<feature type="compositionally biased region" description="Basic residues" evidence="1">
    <location>
        <begin position="35"/>
        <end position="47"/>
    </location>
</feature>
<name>A0A6J4KW47_9ACTN</name>
<evidence type="ECO:0000313" key="2">
    <source>
        <dbReference type="EMBL" id="CAA9315963.1"/>
    </source>
</evidence>
<organism evidence="2">
    <name type="scientific">uncultured Frankineae bacterium</name>
    <dbReference type="NCBI Taxonomy" id="437475"/>
    <lineage>
        <taxon>Bacteria</taxon>
        <taxon>Bacillati</taxon>
        <taxon>Actinomycetota</taxon>
        <taxon>Actinomycetes</taxon>
        <taxon>Frankiales</taxon>
        <taxon>environmental samples</taxon>
    </lineage>
</organism>
<feature type="region of interest" description="Disordered" evidence="1">
    <location>
        <begin position="1"/>
        <end position="75"/>
    </location>
</feature>
<feature type="compositionally biased region" description="Basic residues" evidence="1">
    <location>
        <begin position="7"/>
        <end position="21"/>
    </location>
</feature>
<protein>
    <submittedName>
        <fullName evidence="2">Uncharacterized protein</fullName>
    </submittedName>
</protein>
<proteinExistence type="predicted"/>
<reference evidence="2" key="1">
    <citation type="submission" date="2020-02" db="EMBL/GenBank/DDBJ databases">
        <authorList>
            <person name="Meier V. D."/>
        </authorList>
    </citation>
    <scope>NUCLEOTIDE SEQUENCE</scope>
    <source>
        <strain evidence="2">AVDCRST_MAG16</strain>
    </source>
</reference>
<feature type="compositionally biased region" description="Basic and acidic residues" evidence="1">
    <location>
        <begin position="53"/>
        <end position="65"/>
    </location>
</feature>
<feature type="compositionally biased region" description="Low complexity" evidence="1">
    <location>
        <begin position="25"/>
        <end position="34"/>
    </location>
</feature>
<evidence type="ECO:0000256" key="1">
    <source>
        <dbReference type="SAM" id="MobiDB-lite"/>
    </source>
</evidence>
<accession>A0A6J4KW47</accession>
<dbReference type="EMBL" id="CADCUE010000037">
    <property type="protein sequence ID" value="CAA9315963.1"/>
    <property type="molecule type" value="Genomic_DNA"/>
</dbReference>
<gene>
    <name evidence="2" type="ORF">AVDCRST_MAG16-417</name>
</gene>